<keyword evidence="2" id="KW-1185">Reference proteome</keyword>
<evidence type="ECO:0008006" key="3">
    <source>
        <dbReference type="Google" id="ProtNLM"/>
    </source>
</evidence>
<dbReference type="Gene3D" id="3.30.450.40">
    <property type="match status" value="1"/>
</dbReference>
<protein>
    <recommendedName>
        <fullName evidence="3">GAF domain-containing protein</fullName>
    </recommendedName>
</protein>
<dbReference type="RefSeq" id="WP_098243752.1">
    <property type="nucleotide sequence ID" value="NZ_CP022685.1"/>
</dbReference>
<dbReference type="KEGG" id="sfk:KY5_4196c"/>
<accession>A0A291QCL6</accession>
<organism evidence="1 2">
    <name type="scientific">Streptomyces formicae</name>
    <dbReference type="NCBI Taxonomy" id="1616117"/>
    <lineage>
        <taxon>Bacteria</taxon>
        <taxon>Bacillati</taxon>
        <taxon>Actinomycetota</taxon>
        <taxon>Actinomycetes</taxon>
        <taxon>Kitasatosporales</taxon>
        <taxon>Streptomycetaceae</taxon>
        <taxon>Streptomyces</taxon>
    </lineage>
</organism>
<name>A0A291QCL6_9ACTN</name>
<proteinExistence type="predicted"/>
<evidence type="ECO:0000313" key="1">
    <source>
        <dbReference type="EMBL" id="ATL29214.1"/>
    </source>
</evidence>
<sequence>MNPQGHAARLGLAVEARRRARRAIERAARAEAAAERHTLLSAHPGPGGELHARIAARHRRSAACHRSSARLQEAFAQRAAEWAEGLGTQPRFMTGVAEACGTASAALTLFDSAQNQLAVATSDEPSRAAQDLEYVLGEGPARDVAAALLPLHVSGPLIEKRWPGYGPALVSLGVMSVAAVPLKAMDSCVGSLAVFDLGAGRAAFAGLADVAEALTRIMVLGPDADPELYGGTDHRDTVQQAAGVLSARSGRPIADALALLKARAFTGEVSTEVVAGWILDGELDLG</sequence>
<dbReference type="SUPFAM" id="SSF55781">
    <property type="entry name" value="GAF domain-like"/>
    <property type="match status" value="1"/>
</dbReference>
<gene>
    <name evidence="1" type="ORF">KY5_4196c</name>
</gene>
<dbReference type="Proteomes" id="UP000221011">
    <property type="component" value="Chromosome"/>
</dbReference>
<dbReference type="EMBL" id="CP022685">
    <property type="protein sequence ID" value="ATL29214.1"/>
    <property type="molecule type" value="Genomic_DNA"/>
</dbReference>
<dbReference type="InterPro" id="IPR029016">
    <property type="entry name" value="GAF-like_dom_sf"/>
</dbReference>
<reference evidence="1 2" key="1">
    <citation type="submission" date="2017-08" db="EMBL/GenBank/DDBJ databases">
        <title>Complete Genome Sequence of Streptomyces formicae KY5, the formicamycin producer.</title>
        <authorList>
            <person name="Holmes N.A."/>
            <person name="Devine R."/>
            <person name="Qin Z."/>
            <person name="Seipke R.F."/>
            <person name="Wilkinson B."/>
            <person name="Hutchings M.I."/>
        </authorList>
    </citation>
    <scope>NUCLEOTIDE SEQUENCE [LARGE SCALE GENOMIC DNA]</scope>
    <source>
        <strain evidence="1 2">KY5</strain>
    </source>
</reference>
<evidence type="ECO:0000313" key="2">
    <source>
        <dbReference type="Proteomes" id="UP000221011"/>
    </source>
</evidence>
<dbReference type="AlphaFoldDB" id="A0A291QCL6"/>